<feature type="compositionally biased region" description="Acidic residues" evidence="1">
    <location>
        <begin position="296"/>
        <end position="315"/>
    </location>
</feature>
<sequence length="521" mass="57969">MVRNLQSNPEEVIALRSRQVTRPMGNFPRPRGRLVGRQPSPTQHPEDPTPLPDPDNQPSPPVTRASARLANRRGITMPRGRRPSQVDRQESPERHASAHHGRRTRIYDAPVAIQAPTAPDDVQLPTTQGRSNAGPRGRRQSSQPSIDESVAPTSQRRGSGARGTVSALGTLKDVLCVREVDAHRPDRQRRGATQPRGKRPMSRNTPTPVDTLIAVAVGQLAAQQEQDQAPTRLNWASLSESPAQHQPTPPMEQAEESDLASAQPTLAPRAVYQRRQRNYVSMSGRQPFRRAAPPGSEDESSDSSESSSSEEDEDEFGRLLRRVQMRLPKIDRSAHVAVPLVTVPEQPQPSAAPCAQPQNVAIQHPVTNQLATQARPSGIPRLQTADPPSTTGHSADLQKFLDSGVYKRLLNKVRDQKWRALQKYNRLRQHSVRNKIYMGCDQIRKGDAMEKIKAEHAVVELTRSIQKLEFDKNELHSARANVFEMEDAARRDDPTTYATAMEYVWATDTKTRTSSETQTVD</sequence>
<dbReference type="EMBL" id="JAUCMV010000005">
    <property type="protein sequence ID" value="KAK0399639.1"/>
    <property type="molecule type" value="Genomic_DNA"/>
</dbReference>
<feature type="compositionally biased region" description="Basic and acidic residues" evidence="1">
    <location>
        <begin position="179"/>
        <end position="189"/>
    </location>
</feature>
<proteinExistence type="predicted"/>
<feature type="compositionally biased region" description="Polar residues" evidence="1">
    <location>
        <begin position="140"/>
        <end position="157"/>
    </location>
</feature>
<evidence type="ECO:0000313" key="3">
    <source>
        <dbReference type="Proteomes" id="UP001175271"/>
    </source>
</evidence>
<accession>A0AA39H7R3</accession>
<keyword evidence="3" id="KW-1185">Reference proteome</keyword>
<dbReference type="AlphaFoldDB" id="A0AA39H7R3"/>
<feature type="region of interest" description="Disordered" evidence="1">
    <location>
        <begin position="373"/>
        <end position="396"/>
    </location>
</feature>
<feature type="compositionally biased region" description="Pro residues" evidence="1">
    <location>
        <begin position="48"/>
        <end position="61"/>
    </location>
</feature>
<protein>
    <submittedName>
        <fullName evidence="2">Uncharacterized protein</fullName>
    </submittedName>
</protein>
<name>A0AA39H7R3_9BILA</name>
<organism evidence="2 3">
    <name type="scientific">Steinernema hermaphroditum</name>
    <dbReference type="NCBI Taxonomy" id="289476"/>
    <lineage>
        <taxon>Eukaryota</taxon>
        <taxon>Metazoa</taxon>
        <taxon>Ecdysozoa</taxon>
        <taxon>Nematoda</taxon>
        <taxon>Chromadorea</taxon>
        <taxon>Rhabditida</taxon>
        <taxon>Tylenchina</taxon>
        <taxon>Panagrolaimomorpha</taxon>
        <taxon>Strongyloidoidea</taxon>
        <taxon>Steinernematidae</taxon>
        <taxon>Steinernema</taxon>
    </lineage>
</organism>
<evidence type="ECO:0000313" key="2">
    <source>
        <dbReference type="EMBL" id="KAK0399639.1"/>
    </source>
</evidence>
<feature type="region of interest" description="Disordered" evidence="1">
    <location>
        <begin position="179"/>
        <end position="208"/>
    </location>
</feature>
<feature type="region of interest" description="Disordered" evidence="1">
    <location>
        <begin position="1"/>
        <end position="166"/>
    </location>
</feature>
<comment type="caution">
    <text evidence="2">The sequence shown here is derived from an EMBL/GenBank/DDBJ whole genome shotgun (WGS) entry which is preliminary data.</text>
</comment>
<feature type="region of interest" description="Disordered" evidence="1">
    <location>
        <begin position="239"/>
        <end position="316"/>
    </location>
</feature>
<evidence type="ECO:0000256" key="1">
    <source>
        <dbReference type="SAM" id="MobiDB-lite"/>
    </source>
</evidence>
<dbReference type="Proteomes" id="UP001175271">
    <property type="component" value="Unassembled WGS sequence"/>
</dbReference>
<gene>
    <name evidence="2" type="ORF">QR680_003144</name>
</gene>
<reference evidence="2" key="1">
    <citation type="submission" date="2023-06" db="EMBL/GenBank/DDBJ databases">
        <title>Genomic analysis of the entomopathogenic nematode Steinernema hermaphroditum.</title>
        <authorList>
            <person name="Schwarz E.M."/>
            <person name="Heppert J.K."/>
            <person name="Baniya A."/>
            <person name="Schwartz H.T."/>
            <person name="Tan C.-H."/>
            <person name="Antoshechkin I."/>
            <person name="Sternberg P.W."/>
            <person name="Goodrich-Blair H."/>
            <person name="Dillman A.R."/>
        </authorList>
    </citation>
    <scope>NUCLEOTIDE SEQUENCE</scope>
    <source>
        <strain evidence="2">PS9179</strain>
        <tissue evidence="2">Whole animal</tissue>
    </source>
</reference>
<feature type="compositionally biased region" description="Basic and acidic residues" evidence="1">
    <location>
        <begin position="84"/>
        <end position="96"/>
    </location>
</feature>